<feature type="region of interest" description="Disordered" evidence="1">
    <location>
        <begin position="23"/>
        <end position="50"/>
    </location>
</feature>
<name>A0A8X6W118_TRICX</name>
<sequence>MGWAISLYIPIHNTRVSGFNMAGRDTTKRRRPSVADDEIGEAWGGVTKDNDDEGIMVDDLYIQADETDIVPEKERSGCWHGCMRSIKATRPPNGRRAARPIGRVPLPSQIAFLPIPKTRRKLARPLAGKPSAIGRTSHSK</sequence>
<protein>
    <submittedName>
        <fullName evidence="2">Polycystin-2</fullName>
    </submittedName>
</protein>
<proteinExistence type="predicted"/>
<dbReference type="EMBL" id="BMAU01021374">
    <property type="protein sequence ID" value="GFY26080.1"/>
    <property type="molecule type" value="Genomic_DNA"/>
</dbReference>
<reference evidence="2" key="1">
    <citation type="submission" date="2020-08" db="EMBL/GenBank/DDBJ databases">
        <title>Multicomponent nature underlies the extraordinary mechanical properties of spider dragline silk.</title>
        <authorList>
            <person name="Kono N."/>
            <person name="Nakamura H."/>
            <person name="Mori M."/>
            <person name="Yoshida Y."/>
            <person name="Ohtoshi R."/>
            <person name="Malay A.D."/>
            <person name="Moran D.A.P."/>
            <person name="Tomita M."/>
            <person name="Numata K."/>
            <person name="Arakawa K."/>
        </authorList>
    </citation>
    <scope>NUCLEOTIDE SEQUENCE</scope>
</reference>
<dbReference type="AlphaFoldDB" id="A0A8X6W118"/>
<keyword evidence="3" id="KW-1185">Reference proteome</keyword>
<gene>
    <name evidence="2" type="primary">PKD2</name>
    <name evidence="2" type="ORF">TNCV_353981</name>
</gene>
<accession>A0A8X6W118</accession>
<dbReference type="Proteomes" id="UP000887159">
    <property type="component" value="Unassembled WGS sequence"/>
</dbReference>
<evidence type="ECO:0000313" key="3">
    <source>
        <dbReference type="Proteomes" id="UP000887159"/>
    </source>
</evidence>
<comment type="caution">
    <text evidence="2">The sequence shown here is derived from an EMBL/GenBank/DDBJ whole genome shotgun (WGS) entry which is preliminary data.</text>
</comment>
<organism evidence="2 3">
    <name type="scientific">Trichonephila clavipes</name>
    <name type="common">Golden silk orbweaver</name>
    <name type="synonym">Nephila clavipes</name>
    <dbReference type="NCBI Taxonomy" id="2585209"/>
    <lineage>
        <taxon>Eukaryota</taxon>
        <taxon>Metazoa</taxon>
        <taxon>Ecdysozoa</taxon>
        <taxon>Arthropoda</taxon>
        <taxon>Chelicerata</taxon>
        <taxon>Arachnida</taxon>
        <taxon>Araneae</taxon>
        <taxon>Araneomorphae</taxon>
        <taxon>Entelegynae</taxon>
        <taxon>Araneoidea</taxon>
        <taxon>Nephilidae</taxon>
        <taxon>Trichonephila</taxon>
    </lineage>
</organism>
<evidence type="ECO:0000256" key="1">
    <source>
        <dbReference type="SAM" id="MobiDB-lite"/>
    </source>
</evidence>
<evidence type="ECO:0000313" key="2">
    <source>
        <dbReference type="EMBL" id="GFY26080.1"/>
    </source>
</evidence>